<evidence type="ECO:0000313" key="1">
    <source>
        <dbReference type="EMBL" id="KAK4883004.1"/>
    </source>
</evidence>
<accession>A0AAN7SJR5</accession>
<dbReference type="PANTHER" id="PTHR46880">
    <property type="entry name" value="RAS-ASSOCIATING DOMAIN-CONTAINING PROTEIN"/>
    <property type="match status" value="1"/>
</dbReference>
<name>A0AAN7SJR5_9COLE</name>
<keyword evidence="2" id="KW-1185">Reference proteome</keyword>
<protein>
    <recommendedName>
        <fullName evidence="3">HAT C-terminal dimerisation domain-containing protein</fullName>
    </recommendedName>
</protein>
<organism evidence="1 2">
    <name type="scientific">Aquatica leii</name>
    <dbReference type="NCBI Taxonomy" id="1421715"/>
    <lineage>
        <taxon>Eukaryota</taxon>
        <taxon>Metazoa</taxon>
        <taxon>Ecdysozoa</taxon>
        <taxon>Arthropoda</taxon>
        <taxon>Hexapoda</taxon>
        <taxon>Insecta</taxon>
        <taxon>Pterygota</taxon>
        <taxon>Neoptera</taxon>
        <taxon>Endopterygota</taxon>
        <taxon>Coleoptera</taxon>
        <taxon>Polyphaga</taxon>
        <taxon>Elateriformia</taxon>
        <taxon>Elateroidea</taxon>
        <taxon>Lampyridae</taxon>
        <taxon>Luciolinae</taxon>
        <taxon>Aquatica</taxon>
    </lineage>
</organism>
<comment type="caution">
    <text evidence="1">The sequence shown here is derived from an EMBL/GenBank/DDBJ whole genome shotgun (WGS) entry which is preliminary data.</text>
</comment>
<dbReference type="EMBL" id="JARPUR010000002">
    <property type="protein sequence ID" value="KAK4883004.1"/>
    <property type="molecule type" value="Genomic_DNA"/>
</dbReference>
<reference evidence="2" key="1">
    <citation type="submission" date="2023-01" db="EMBL/GenBank/DDBJ databases">
        <title>Key to firefly adult light organ development and bioluminescence: homeobox transcription factors regulate luciferase expression and transportation to peroxisome.</title>
        <authorList>
            <person name="Fu X."/>
        </authorList>
    </citation>
    <scope>NUCLEOTIDE SEQUENCE [LARGE SCALE GENOMIC DNA]</scope>
</reference>
<proteinExistence type="predicted"/>
<evidence type="ECO:0008006" key="3">
    <source>
        <dbReference type="Google" id="ProtNLM"/>
    </source>
</evidence>
<dbReference type="SUPFAM" id="SSF53098">
    <property type="entry name" value="Ribonuclease H-like"/>
    <property type="match status" value="1"/>
</dbReference>
<dbReference type="PANTHER" id="PTHR46880:SF8">
    <property type="entry name" value="E3 SUMO-PROTEIN LIGASE KIAA1586"/>
    <property type="match status" value="1"/>
</dbReference>
<sequence>MIGKISGVATRIKKTYHPVLSWHCVNHRLELALYDALRSVIATNHIQSFLECIYSLYSQSNKNQQELREVASQVQILKVGKFFDIRWVASNYKTVNAVWNNFFALFAHFRRAAQDFLADCLCEVSNLSLGLQKRNVSLKKADEIIKRTIWVLESFKTDHGEKFSEALSAVKCKEFRGVTLSSSKIQEIKALQFLQSLIDNIKARVMSDKCDTILSDIQILDKTYWPDNPSIRYGEQQIRKLCSRFHLDTRKALNEMREYVDRKDIVHKDLEELSHLINTFPCSTSECKRGFSAMNLICSKLRSKLLIENISNLMMIKINGPPLEQFNPENYVES</sequence>
<gene>
    <name evidence="1" type="ORF">RN001_006323</name>
</gene>
<dbReference type="InterPro" id="IPR012337">
    <property type="entry name" value="RNaseH-like_sf"/>
</dbReference>
<dbReference type="AlphaFoldDB" id="A0AAN7SJR5"/>
<evidence type="ECO:0000313" key="2">
    <source>
        <dbReference type="Proteomes" id="UP001353858"/>
    </source>
</evidence>
<dbReference type="Proteomes" id="UP001353858">
    <property type="component" value="Unassembled WGS sequence"/>
</dbReference>